<proteinExistence type="predicted"/>
<dbReference type="Proteomes" id="UP000677228">
    <property type="component" value="Unassembled WGS sequence"/>
</dbReference>
<evidence type="ECO:0000313" key="4">
    <source>
        <dbReference type="EMBL" id="CAF4103316.1"/>
    </source>
</evidence>
<evidence type="ECO:0000313" key="3">
    <source>
        <dbReference type="EMBL" id="CAF4047063.1"/>
    </source>
</evidence>
<comment type="caution">
    <text evidence="1">The sequence shown here is derived from an EMBL/GenBank/DDBJ whole genome shotgun (WGS) entry which is preliminary data.</text>
</comment>
<dbReference type="AlphaFoldDB" id="A0A815B6Y5"/>
<evidence type="ECO:0000313" key="1">
    <source>
        <dbReference type="EMBL" id="CAF1265149.1"/>
    </source>
</evidence>
<keyword evidence="5" id="KW-1185">Reference proteome</keyword>
<name>A0A815B6Y5_9BILA</name>
<evidence type="ECO:0000313" key="5">
    <source>
        <dbReference type="Proteomes" id="UP000663829"/>
    </source>
</evidence>
<gene>
    <name evidence="1" type="ORF">GPM918_LOCUS26804</name>
    <name evidence="2" type="ORF">OVA965_LOCUS28389</name>
    <name evidence="3" type="ORF">SRO942_LOCUS27017</name>
    <name evidence="4" type="ORF">TMI583_LOCUS29140</name>
</gene>
<protein>
    <submittedName>
        <fullName evidence="1">Uncharacterized protein</fullName>
    </submittedName>
</protein>
<accession>A0A815B6Y5</accession>
<dbReference type="EMBL" id="CAJOBA010040913">
    <property type="protein sequence ID" value="CAF4103316.1"/>
    <property type="molecule type" value="Genomic_DNA"/>
</dbReference>
<dbReference type="Proteomes" id="UP000681722">
    <property type="component" value="Unassembled WGS sequence"/>
</dbReference>
<dbReference type="Proteomes" id="UP000682733">
    <property type="component" value="Unassembled WGS sequence"/>
</dbReference>
<dbReference type="EMBL" id="CAJOBC010020571">
    <property type="protein sequence ID" value="CAF4047063.1"/>
    <property type="molecule type" value="Genomic_DNA"/>
</dbReference>
<sequence length="81" mass="9188">MAARGLDPPLQSIEHTVNPMMAGAFYLRQQGRPPQVLDPRVPNSGQQFSGQIPFLQQQQVLQPQSQQQYIPQNKLMTPIYN</sequence>
<reference evidence="1" key="1">
    <citation type="submission" date="2021-02" db="EMBL/GenBank/DDBJ databases">
        <authorList>
            <person name="Nowell W R."/>
        </authorList>
    </citation>
    <scope>NUCLEOTIDE SEQUENCE</scope>
</reference>
<evidence type="ECO:0000313" key="2">
    <source>
        <dbReference type="EMBL" id="CAF1297844.1"/>
    </source>
</evidence>
<dbReference type="Proteomes" id="UP000663829">
    <property type="component" value="Unassembled WGS sequence"/>
</dbReference>
<organism evidence="1 5">
    <name type="scientific">Didymodactylos carnosus</name>
    <dbReference type="NCBI Taxonomy" id="1234261"/>
    <lineage>
        <taxon>Eukaryota</taxon>
        <taxon>Metazoa</taxon>
        <taxon>Spiralia</taxon>
        <taxon>Gnathifera</taxon>
        <taxon>Rotifera</taxon>
        <taxon>Eurotatoria</taxon>
        <taxon>Bdelloidea</taxon>
        <taxon>Philodinida</taxon>
        <taxon>Philodinidae</taxon>
        <taxon>Didymodactylos</taxon>
    </lineage>
</organism>
<dbReference type="EMBL" id="CAJNOQ010010955">
    <property type="protein sequence ID" value="CAF1265149.1"/>
    <property type="molecule type" value="Genomic_DNA"/>
</dbReference>
<dbReference type="EMBL" id="CAJNOK010019339">
    <property type="protein sequence ID" value="CAF1297844.1"/>
    <property type="molecule type" value="Genomic_DNA"/>
</dbReference>